<accession>A0A397S432</accession>
<protein>
    <recommendedName>
        <fullName evidence="1">RNase H type-1 domain-containing protein</fullName>
    </recommendedName>
</protein>
<dbReference type="Proteomes" id="UP000265703">
    <property type="component" value="Unassembled WGS sequence"/>
</dbReference>
<dbReference type="InterPro" id="IPR036397">
    <property type="entry name" value="RNaseH_sf"/>
</dbReference>
<dbReference type="InterPro" id="IPR002156">
    <property type="entry name" value="RNaseH_domain"/>
</dbReference>
<evidence type="ECO:0000259" key="1">
    <source>
        <dbReference type="Pfam" id="PF00075"/>
    </source>
</evidence>
<proteinExistence type="predicted"/>
<sequence>MPSPMTNISTPPSPSIITHLILGCSSSINNLLALSALVSNKSVFSFYTDGSVFNIGTPQSSSGLGWVEYSDPHQLLTFKGKSTYHSSSTRAEAMAILTAIIICPRSSKIDIHTDSSNSLLLTI</sequence>
<comment type="caution">
    <text evidence="2">The sequence shown here is derived from an EMBL/GenBank/DDBJ whole genome shotgun (WGS) entry which is preliminary data.</text>
</comment>
<dbReference type="SUPFAM" id="SSF53098">
    <property type="entry name" value="Ribonuclease H-like"/>
    <property type="match status" value="1"/>
</dbReference>
<dbReference type="STRING" id="658196.A0A397S432"/>
<reference evidence="2 3" key="1">
    <citation type="submission" date="2018-06" db="EMBL/GenBank/DDBJ databases">
        <title>Comparative genomics reveals the genomic features of Rhizophagus irregularis, R. cerebriforme, R. diaphanum and Gigaspora rosea, and their symbiotic lifestyle signature.</title>
        <authorList>
            <person name="Morin E."/>
            <person name="San Clemente H."/>
            <person name="Chen E.C.H."/>
            <person name="De La Providencia I."/>
            <person name="Hainaut M."/>
            <person name="Kuo A."/>
            <person name="Kohler A."/>
            <person name="Murat C."/>
            <person name="Tang N."/>
            <person name="Roy S."/>
            <person name="Loubradou J."/>
            <person name="Henrissat B."/>
            <person name="Grigoriev I.V."/>
            <person name="Corradi N."/>
            <person name="Roux C."/>
            <person name="Martin F.M."/>
        </authorList>
    </citation>
    <scope>NUCLEOTIDE SEQUENCE [LARGE SCALE GENOMIC DNA]</scope>
    <source>
        <strain evidence="2 3">DAOM 227022</strain>
    </source>
</reference>
<dbReference type="EMBL" id="QKYT01001010">
    <property type="protein sequence ID" value="RIA80252.1"/>
    <property type="molecule type" value="Genomic_DNA"/>
</dbReference>
<dbReference type="OrthoDB" id="2317601at2759"/>
<dbReference type="Gene3D" id="3.30.420.10">
    <property type="entry name" value="Ribonuclease H-like superfamily/Ribonuclease H"/>
    <property type="match status" value="1"/>
</dbReference>
<evidence type="ECO:0000313" key="3">
    <source>
        <dbReference type="Proteomes" id="UP000265703"/>
    </source>
</evidence>
<dbReference type="Pfam" id="PF00075">
    <property type="entry name" value="RNase_H"/>
    <property type="match status" value="1"/>
</dbReference>
<gene>
    <name evidence="2" type="ORF">C1645_839033</name>
</gene>
<evidence type="ECO:0000313" key="2">
    <source>
        <dbReference type="EMBL" id="RIA80252.1"/>
    </source>
</evidence>
<organism evidence="2 3">
    <name type="scientific">Glomus cerebriforme</name>
    <dbReference type="NCBI Taxonomy" id="658196"/>
    <lineage>
        <taxon>Eukaryota</taxon>
        <taxon>Fungi</taxon>
        <taxon>Fungi incertae sedis</taxon>
        <taxon>Mucoromycota</taxon>
        <taxon>Glomeromycotina</taxon>
        <taxon>Glomeromycetes</taxon>
        <taxon>Glomerales</taxon>
        <taxon>Glomeraceae</taxon>
        <taxon>Glomus</taxon>
    </lineage>
</organism>
<dbReference type="AlphaFoldDB" id="A0A397S432"/>
<dbReference type="InterPro" id="IPR012337">
    <property type="entry name" value="RNaseH-like_sf"/>
</dbReference>
<feature type="domain" description="RNase H type-1" evidence="1">
    <location>
        <begin position="45"/>
        <end position="117"/>
    </location>
</feature>
<keyword evidence="3" id="KW-1185">Reference proteome</keyword>
<name>A0A397S432_9GLOM</name>
<dbReference type="GO" id="GO:0003676">
    <property type="term" value="F:nucleic acid binding"/>
    <property type="evidence" value="ECO:0007669"/>
    <property type="project" value="InterPro"/>
</dbReference>
<dbReference type="GO" id="GO:0004523">
    <property type="term" value="F:RNA-DNA hybrid ribonuclease activity"/>
    <property type="evidence" value="ECO:0007669"/>
    <property type="project" value="InterPro"/>
</dbReference>